<keyword evidence="3" id="KW-1185">Reference proteome</keyword>
<name>A0A8H6IK06_9AGAR</name>
<sequence>MSLLLYNLGSSLKVRHKRSGELSDVSEAIEILQKAMKILPQDDPNMSSCLTRLGLSLMDRFDLTGELSDIAEAIPLLETAIELTPESHPDMPGRLSNLGLLLRHRFKKTGQFFDITKAVSVHRRAVELTPEGHIDMPEILSNLGISLIDRFGQMADLSDISESISLLQRALSLALPGHPTIPGILSNLGHSFTTRFNQTGDLSDITESISTIQQAVELTPPGHPDVRARLTGLGEAFTRRFEWTGELSDIDMAISAQMQAVELTPQDHPDFPGHLQSLGVSYTRRFERTDVPPDIAEAISVQRRGIGLLPQGHSSIPSALASLGMSLSIRFERTGELTDITEAISILQRAVELTPHGSSSMPSQLTNLGLALRDRFEWTGELPDITEAVSAQRRALESSPEDPDLLTNLAISLSRSFRLTGELSDIDEAISAQRKAVDLIPKDHTDMPGQLNTLAVISNMRPSQTGKLTSIAEVILMQRKVVELTPQGHVHLPARLYNLATFLTRRFEESGDLPDISEAIALQKRAMECTPQGDIEIPGRHANLGNAFNRRFLSGGSSDDLNDSITHFKAAATCNFGWPENTLEAALDWARSLNRHRPSSHEILTAFTIAIKVVALIAGLERTVRGRYRKLRTISGLALEAAAAACRLDRADKALEWLEQGRCHVWSQLNNLRTPLSDLRDHNESLAKRLEDISKRLDMAGSSRGLPHTSMSMSEKISLEDEAPLQAARGTPGFEAFLIPPVCSTLLQHLPDSGPIVVINVDERRCDALALLAGMDTPLHIPLPNFSVEKARAYRTDLEDRLKCGEDERVLRVLRGLWEEVAKPILDGLGISKATETSTDLLPRIWWCPTGLLSFLPLHAAGIYRGSDSESVLDYVVSSYTPNVAAITDRVRSQGSITTESSGLFLTSQPDAPGTSPIPGTTKEVQSIFRKAEETGLMALKLEGDELGPGECLERMLEYSSIHLACHASQDAAEPLESRFLFHQGSLDLGTILKANLKHADLAFLSACQTSTGDEKISDEAVHLAAGMLAAGYRRVVATMWSIGDQPAQEVATTFYEYLFTHQDGAGGSGFNGTMSAYALHHATQRYAAGRMTRSDHYLPGYRSFILATKQLV</sequence>
<dbReference type="EMBL" id="JACGCI010000002">
    <property type="protein sequence ID" value="KAF6765331.1"/>
    <property type="molecule type" value="Genomic_DNA"/>
</dbReference>
<reference evidence="2 3" key="1">
    <citation type="submission" date="2020-07" db="EMBL/GenBank/DDBJ databases">
        <title>Comparative genomics of pyrophilous fungi reveals a link between fire events and developmental genes.</title>
        <authorList>
            <consortium name="DOE Joint Genome Institute"/>
            <person name="Steindorff A.S."/>
            <person name="Carver A."/>
            <person name="Calhoun S."/>
            <person name="Stillman K."/>
            <person name="Liu H."/>
            <person name="Lipzen A."/>
            <person name="Pangilinan J."/>
            <person name="Labutti K."/>
            <person name="Bruns T.D."/>
            <person name="Grigoriev I.V."/>
        </authorList>
    </citation>
    <scope>NUCLEOTIDE SEQUENCE [LARGE SCALE GENOMIC DNA]</scope>
    <source>
        <strain evidence="2 3">CBS 144469</strain>
    </source>
</reference>
<proteinExistence type="predicted"/>
<dbReference type="Proteomes" id="UP000521943">
    <property type="component" value="Unassembled WGS sequence"/>
</dbReference>
<dbReference type="Gene3D" id="1.25.40.10">
    <property type="entry name" value="Tetratricopeptide repeat domain"/>
    <property type="match status" value="2"/>
</dbReference>
<protein>
    <submittedName>
        <fullName evidence="2">CHAT domain-containing protein</fullName>
    </submittedName>
</protein>
<feature type="domain" description="CHAT" evidence="1">
    <location>
        <begin position="812"/>
        <end position="1090"/>
    </location>
</feature>
<accession>A0A8H6IK06</accession>
<evidence type="ECO:0000313" key="2">
    <source>
        <dbReference type="EMBL" id="KAF6765331.1"/>
    </source>
</evidence>
<dbReference type="Pfam" id="PF12770">
    <property type="entry name" value="CHAT"/>
    <property type="match status" value="1"/>
</dbReference>
<comment type="caution">
    <text evidence="2">The sequence shown here is derived from an EMBL/GenBank/DDBJ whole genome shotgun (WGS) entry which is preliminary data.</text>
</comment>
<dbReference type="PANTHER" id="PTHR19959">
    <property type="entry name" value="KINESIN LIGHT CHAIN"/>
    <property type="match status" value="1"/>
</dbReference>
<evidence type="ECO:0000313" key="3">
    <source>
        <dbReference type="Proteomes" id="UP000521943"/>
    </source>
</evidence>
<dbReference type="InterPro" id="IPR011990">
    <property type="entry name" value="TPR-like_helical_dom_sf"/>
</dbReference>
<dbReference type="AlphaFoldDB" id="A0A8H6IK06"/>
<gene>
    <name evidence="2" type="ORF">DFP72DRAFT_953902</name>
</gene>
<organism evidence="2 3">
    <name type="scientific">Ephemerocybe angulata</name>
    <dbReference type="NCBI Taxonomy" id="980116"/>
    <lineage>
        <taxon>Eukaryota</taxon>
        <taxon>Fungi</taxon>
        <taxon>Dikarya</taxon>
        <taxon>Basidiomycota</taxon>
        <taxon>Agaricomycotina</taxon>
        <taxon>Agaricomycetes</taxon>
        <taxon>Agaricomycetidae</taxon>
        <taxon>Agaricales</taxon>
        <taxon>Agaricineae</taxon>
        <taxon>Psathyrellaceae</taxon>
        <taxon>Ephemerocybe</taxon>
    </lineage>
</organism>
<dbReference type="PANTHER" id="PTHR19959:SF119">
    <property type="entry name" value="FUNGAL LIPASE-LIKE DOMAIN-CONTAINING PROTEIN"/>
    <property type="match status" value="1"/>
</dbReference>
<dbReference type="SUPFAM" id="SSF48452">
    <property type="entry name" value="TPR-like"/>
    <property type="match status" value="2"/>
</dbReference>
<evidence type="ECO:0000259" key="1">
    <source>
        <dbReference type="Pfam" id="PF12770"/>
    </source>
</evidence>
<dbReference type="InterPro" id="IPR024983">
    <property type="entry name" value="CHAT_dom"/>
</dbReference>
<dbReference type="OrthoDB" id="9991317at2759"/>